<gene>
    <name evidence="1" type="ORF">B296_00031089</name>
</gene>
<accession>A0A426Y1P6</accession>
<comment type="caution">
    <text evidence="1">The sequence shown here is derived from an EMBL/GenBank/DDBJ whole genome shotgun (WGS) entry which is preliminary data.</text>
</comment>
<sequence>MAVRLLLSCPPKPPSRTQNHSPSPNARFPLSFESRNFSDWCFIRRGLAVSVVSLTLALTLGSSPPGALSEAPPPPSRNPVLAGIANTKSWFQFYGDGFSIRVPPLFEDVMEPEVMIPTFRRANLAAV</sequence>
<dbReference type="AlphaFoldDB" id="A0A426Y1P6"/>
<dbReference type="PANTHER" id="PTHR37764">
    <property type="entry name" value="KETOSE/ALDOSE ISOMERASE, PUTATIVE (MOG1/PSBP/DUF1795-LIKE PHOTOSYSTEM II REACTION CENTER PSBP FAMILY PROTEIN)-RELATED"/>
    <property type="match status" value="1"/>
</dbReference>
<evidence type="ECO:0000313" key="2">
    <source>
        <dbReference type="Proteomes" id="UP000287651"/>
    </source>
</evidence>
<name>A0A426Y1P6_ENSVE</name>
<dbReference type="GO" id="GO:0009507">
    <property type="term" value="C:chloroplast"/>
    <property type="evidence" value="ECO:0007669"/>
    <property type="project" value="TreeGrafter"/>
</dbReference>
<protein>
    <submittedName>
        <fullName evidence="1">Uncharacterized protein</fullName>
    </submittedName>
</protein>
<evidence type="ECO:0000313" key="1">
    <source>
        <dbReference type="EMBL" id="RRT45689.1"/>
    </source>
</evidence>
<dbReference type="Proteomes" id="UP000287651">
    <property type="component" value="Unassembled WGS sequence"/>
</dbReference>
<proteinExistence type="predicted"/>
<organism evidence="1 2">
    <name type="scientific">Ensete ventricosum</name>
    <name type="common">Abyssinian banana</name>
    <name type="synonym">Musa ensete</name>
    <dbReference type="NCBI Taxonomy" id="4639"/>
    <lineage>
        <taxon>Eukaryota</taxon>
        <taxon>Viridiplantae</taxon>
        <taxon>Streptophyta</taxon>
        <taxon>Embryophyta</taxon>
        <taxon>Tracheophyta</taxon>
        <taxon>Spermatophyta</taxon>
        <taxon>Magnoliopsida</taxon>
        <taxon>Liliopsida</taxon>
        <taxon>Zingiberales</taxon>
        <taxon>Musaceae</taxon>
        <taxon>Ensete</taxon>
    </lineage>
</organism>
<dbReference type="EMBL" id="AMZH03015668">
    <property type="protein sequence ID" value="RRT45689.1"/>
    <property type="molecule type" value="Genomic_DNA"/>
</dbReference>
<reference evidence="1 2" key="1">
    <citation type="journal article" date="2014" name="Agronomy (Basel)">
        <title>A Draft Genome Sequence for Ensete ventricosum, the Drought-Tolerant Tree Against Hunger.</title>
        <authorList>
            <person name="Harrison J."/>
            <person name="Moore K.A."/>
            <person name="Paszkiewicz K."/>
            <person name="Jones T."/>
            <person name="Grant M."/>
            <person name="Ambacheew D."/>
            <person name="Muzemil S."/>
            <person name="Studholme D.J."/>
        </authorList>
    </citation>
    <scope>NUCLEOTIDE SEQUENCE [LARGE SCALE GENOMIC DNA]</scope>
</reference>
<dbReference type="PANTHER" id="PTHR37764:SF1">
    <property type="entry name" value="KETOSE_ALDOSE ISOMERASE, PUTATIVE (MOG1_PSBP_DUF1795-LIKE PHOTOSYSTEM II REACTION CENTER PSBP FAMILY PROTEIN)-RELATED"/>
    <property type="match status" value="1"/>
</dbReference>